<evidence type="ECO:0000313" key="9">
    <source>
        <dbReference type="Proteomes" id="UP001293593"/>
    </source>
</evidence>
<dbReference type="InterPro" id="IPR007527">
    <property type="entry name" value="Znf_SWIM"/>
</dbReference>
<comment type="caution">
    <text evidence="8">The sequence shown here is derived from an EMBL/GenBank/DDBJ whole genome shotgun (WGS) entry which is preliminary data.</text>
</comment>
<dbReference type="InterPro" id="IPR018289">
    <property type="entry name" value="MULE_transposase_dom"/>
</dbReference>
<name>A0AAE1KIY8_9FABA</name>
<feature type="compositionally biased region" description="Acidic residues" evidence="5">
    <location>
        <begin position="1"/>
        <end position="27"/>
    </location>
</feature>
<evidence type="ECO:0000313" key="8">
    <source>
        <dbReference type="EMBL" id="KAK4276394.1"/>
    </source>
</evidence>
<evidence type="ECO:0000256" key="1">
    <source>
        <dbReference type="ARBA" id="ARBA00022723"/>
    </source>
</evidence>
<keyword evidence="9" id="KW-1185">Reference proteome</keyword>
<evidence type="ECO:0008006" key="10">
    <source>
        <dbReference type="Google" id="ProtNLM"/>
    </source>
</evidence>
<evidence type="ECO:0000259" key="7">
    <source>
        <dbReference type="PROSITE" id="PS50966"/>
    </source>
</evidence>
<keyword evidence="1" id="KW-0479">Metal-binding</keyword>
<gene>
    <name evidence="8" type="ORF">QN277_019343</name>
</gene>
<dbReference type="SMART" id="SM00575">
    <property type="entry name" value="ZnF_PMZ"/>
    <property type="match status" value="1"/>
</dbReference>
<keyword evidence="3" id="KW-0862">Zinc</keyword>
<reference evidence="8" key="1">
    <citation type="submission" date="2023-10" db="EMBL/GenBank/DDBJ databases">
        <title>Chromosome-level genome of the transformable northern wattle, Acacia crassicarpa.</title>
        <authorList>
            <person name="Massaro I."/>
            <person name="Sinha N.R."/>
            <person name="Poethig S."/>
            <person name="Leichty A.R."/>
        </authorList>
    </citation>
    <scope>NUCLEOTIDE SEQUENCE</scope>
    <source>
        <strain evidence="8">Acra3RX</strain>
        <tissue evidence="8">Leaf</tissue>
    </source>
</reference>
<evidence type="ECO:0000256" key="3">
    <source>
        <dbReference type="ARBA" id="ARBA00022833"/>
    </source>
</evidence>
<organism evidence="8 9">
    <name type="scientific">Acacia crassicarpa</name>
    <name type="common">northern wattle</name>
    <dbReference type="NCBI Taxonomy" id="499986"/>
    <lineage>
        <taxon>Eukaryota</taxon>
        <taxon>Viridiplantae</taxon>
        <taxon>Streptophyta</taxon>
        <taxon>Embryophyta</taxon>
        <taxon>Tracheophyta</taxon>
        <taxon>Spermatophyta</taxon>
        <taxon>Magnoliopsida</taxon>
        <taxon>eudicotyledons</taxon>
        <taxon>Gunneridae</taxon>
        <taxon>Pentapetalae</taxon>
        <taxon>rosids</taxon>
        <taxon>fabids</taxon>
        <taxon>Fabales</taxon>
        <taxon>Fabaceae</taxon>
        <taxon>Caesalpinioideae</taxon>
        <taxon>mimosoid clade</taxon>
        <taxon>Acacieae</taxon>
        <taxon>Acacia</taxon>
    </lineage>
</organism>
<feature type="domain" description="SWIM-type" evidence="7">
    <location>
        <begin position="547"/>
        <end position="579"/>
    </location>
</feature>
<dbReference type="PANTHER" id="PTHR31973:SF195">
    <property type="entry name" value="MUDR FAMILY TRANSPOSASE"/>
    <property type="match status" value="1"/>
</dbReference>
<dbReference type="Pfam" id="PF03108">
    <property type="entry name" value="DBD_Tnp_Mut"/>
    <property type="match status" value="1"/>
</dbReference>
<evidence type="ECO:0000256" key="4">
    <source>
        <dbReference type="PROSITE-ProRule" id="PRU00047"/>
    </source>
</evidence>
<sequence length="675" mass="78013">MGEDNDDYMLDELDNQEEEQEEEDEDILLANDHDENDSDADDGHQDITPFWNDIPHYEAVNEDYPHEDILDVEGLGRGPWARGDELYLKQEFESKNDLKASITHFCMKQHHEAQVFESTTSIYAMKCRNKEQGCQWRVRAIKPKYSNAWVVTKWVGDHSCVNQNLSQDHRQLDSETISQLILDMVKETPSVPVKLIQERVTGTYGYNVSYRKAWKGKQKAVAKIYGDWEESYALLPRWFEYMLKFAPGSIYHIQHEPYIVNRQVVNGVRVFQRTFWTFSQCRAAFQWCKPVIQVDGTHLYGKYKGTLLIATAQDGNNEILPIAFAIVESETKEAWEYFLASLRLYVTNTVGLCLISDRHISIISAVNNESLGWQPPNAYHVFCIRHVASNFNTRFKDQRLKKKLMRLGYVPSKIHFDQLYAEFCSYNDEVAAWIERIPKWQWCRSYDEDGRRYGHITTNLSESINKVFRGARNMPITSLVKCTYSRLVRYWVKRGTKAQQDALSGKLFSDVIGEVMTKNGERATSMRVREFDVARTTFEVDDLDDTYSVHLTQRRCQCGKFQAFKFPCSHVIAACSAVSLNAAQYVDPAFSIYHIMNVYSSSFQPIGSEQGIPPTSDPKLIPDQWKLHGKGWPRASRIRNEMDEVEVQPSSSRLRCGICGQFGHNRRSCPTRIAN</sequence>
<dbReference type="GO" id="GO:0003676">
    <property type="term" value="F:nucleic acid binding"/>
    <property type="evidence" value="ECO:0007669"/>
    <property type="project" value="InterPro"/>
</dbReference>
<dbReference type="Pfam" id="PF10551">
    <property type="entry name" value="MULE"/>
    <property type="match status" value="1"/>
</dbReference>
<proteinExistence type="predicted"/>
<dbReference type="EMBL" id="JAWXYG010000004">
    <property type="protein sequence ID" value="KAK4276394.1"/>
    <property type="molecule type" value="Genomic_DNA"/>
</dbReference>
<dbReference type="AlphaFoldDB" id="A0AAE1KIY8"/>
<evidence type="ECO:0000256" key="5">
    <source>
        <dbReference type="SAM" id="MobiDB-lite"/>
    </source>
</evidence>
<feature type="region of interest" description="Disordered" evidence="5">
    <location>
        <begin position="1"/>
        <end position="43"/>
    </location>
</feature>
<dbReference type="GO" id="GO:0008270">
    <property type="term" value="F:zinc ion binding"/>
    <property type="evidence" value="ECO:0007669"/>
    <property type="project" value="UniProtKB-KW"/>
</dbReference>
<dbReference type="InterPro" id="IPR004332">
    <property type="entry name" value="Transposase_MuDR"/>
</dbReference>
<feature type="domain" description="CCHC-type" evidence="6">
    <location>
        <begin position="655"/>
        <end position="670"/>
    </location>
</feature>
<accession>A0AAE1KIY8</accession>
<protein>
    <recommendedName>
        <fullName evidence="10">SWIM-type domain-containing protein</fullName>
    </recommendedName>
</protein>
<dbReference type="PANTHER" id="PTHR31973">
    <property type="entry name" value="POLYPROTEIN, PUTATIVE-RELATED"/>
    <property type="match status" value="1"/>
</dbReference>
<keyword evidence="2 4" id="KW-0863">Zinc-finger</keyword>
<dbReference type="Pfam" id="PF04434">
    <property type="entry name" value="SWIM"/>
    <property type="match status" value="1"/>
</dbReference>
<dbReference type="InterPro" id="IPR001878">
    <property type="entry name" value="Znf_CCHC"/>
</dbReference>
<dbReference type="PROSITE" id="PS50966">
    <property type="entry name" value="ZF_SWIM"/>
    <property type="match status" value="1"/>
</dbReference>
<dbReference type="PROSITE" id="PS50158">
    <property type="entry name" value="ZF_CCHC"/>
    <property type="match status" value="1"/>
</dbReference>
<evidence type="ECO:0000259" key="6">
    <source>
        <dbReference type="PROSITE" id="PS50158"/>
    </source>
</evidence>
<dbReference type="Proteomes" id="UP001293593">
    <property type="component" value="Unassembled WGS sequence"/>
</dbReference>
<evidence type="ECO:0000256" key="2">
    <source>
        <dbReference type="ARBA" id="ARBA00022771"/>
    </source>
</evidence>
<dbReference type="InterPro" id="IPR006564">
    <property type="entry name" value="Znf_PMZ"/>
</dbReference>